<evidence type="ECO:0000313" key="5">
    <source>
        <dbReference type="EMBL" id="CAK7350128.1"/>
    </source>
</evidence>
<proteinExistence type="inferred from homology"/>
<feature type="region of interest" description="Disordered" evidence="3">
    <location>
        <begin position="146"/>
        <end position="180"/>
    </location>
</feature>
<organism evidence="5 6">
    <name type="scientific">Dovyalis caffra</name>
    <dbReference type="NCBI Taxonomy" id="77055"/>
    <lineage>
        <taxon>Eukaryota</taxon>
        <taxon>Viridiplantae</taxon>
        <taxon>Streptophyta</taxon>
        <taxon>Embryophyta</taxon>
        <taxon>Tracheophyta</taxon>
        <taxon>Spermatophyta</taxon>
        <taxon>Magnoliopsida</taxon>
        <taxon>eudicotyledons</taxon>
        <taxon>Gunneridae</taxon>
        <taxon>Pentapetalae</taxon>
        <taxon>rosids</taxon>
        <taxon>fabids</taxon>
        <taxon>Malpighiales</taxon>
        <taxon>Salicaceae</taxon>
        <taxon>Flacourtieae</taxon>
        <taxon>Dovyalis</taxon>
    </lineage>
</organism>
<name>A0AAV1SGH2_9ROSI</name>
<keyword evidence="6" id="KW-1185">Reference proteome</keyword>
<feature type="chain" id="PRO_5043954102" description="Stigma-specific protein Stig1" evidence="4">
    <location>
        <begin position="23"/>
        <end position="180"/>
    </location>
</feature>
<reference evidence="5 6" key="1">
    <citation type="submission" date="2024-01" db="EMBL/GenBank/DDBJ databases">
        <authorList>
            <person name="Waweru B."/>
        </authorList>
    </citation>
    <scope>NUCLEOTIDE SEQUENCE [LARGE SCALE GENOMIC DNA]</scope>
</reference>
<evidence type="ECO:0000256" key="2">
    <source>
        <dbReference type="ARBA" id="ARBA00022729"/>
    </source>
</evidence>
<evidence type="ECO:0008006" key="7">
    <source>
        <dbReference type="Google" id="ProtNLM"/>
    </source>
</evidence>
<protein>
    <recommendedName>
        <fullName evidence="7">Stigma-specific protein Stig1</fullName>
    </recommendedName>
</protein>
<evidence type="ECO:0000313" key="6">
    <source>
        <dbReference type="Proteomes" id="UP001314170"/>
    </source>
</evidence>
<dbReference type="EMBL" id="CAWUPB010001184">
    <property type="protein sequence ID" value="CAK7350128.1"/>
    <property type="molecule type" value="Genomic_DNA"/>
</dbReference>
<evidence type="ECO:0000256" key="1">
    <source>
        <dbReference type="ARBA" id="ARBA00006010"/>
    </source>
</evidence>
<dbReference type="PANTHER" id="PTHR33227:SF48">
    <property type="entry name" value="STIGMA-SPECIFIC STIG1-LIKE PROTEIN 4"/>
    <property type="match status" value="1"/>
</dbReference>
<evidence type="ECO:0000256" key="3">
    <source>
        <dbReference type="SAM" id="MobiDB-lite"/>
    </source>
</evidence>
<gene>
    <name evidence="5" type="ORF">DCAF_LOCUS22854</name>
</gene>
<dbReference type="Pfam" id="PF04885">
    <property type="entry name" value="Stig1"/>
    <property type="match status" value="1"/>
</dbReference>
<sequence length="180" mass="20019">MRLGNAVIALLLISIISKLTEGKSILEGVQNNYTTGLLTSPWLKKAMNHGPRPRPLAAGACRGHVERDYIHLQLECGVVETDVLMSLRICPFTWRCCRGFCVNVNGSPFNCGRCGNRCPWRVRCVYGMCGYAQPFPPHPFPGPPMPHPPFPFPPRPPKPWPPHPPTHPGEDQPPSIKKLN</sequence>
<feature type="compositionally biased region" description="Pro residues" evidence="3">
    <location>
        <begin position="146"/>
        <end position="167"/>
    </location>
</feature>
<accession>A0AAV1SGH2</accession>
<keyword evidence="2 4" id="KW-0732">Signal</keyword>
<dbReference type="InterPro" id="IPR006969">
    <property type="entry name" value="Stig-like"/>
</dbReference>
<dbReference type="PANTHER" id="PTHR33227">
    <property type="entry name" value="STIGMA-SPECIFIC STIG1-LIKE PROTEIN 3"/>
    <property type="match status" value="1"/>
</dbReference>
<comment type="similarity">
    <text evidence="1">Belongs to the STIG1 family.</text>
</comment>
<feature type="signal peptide" evidence="4">
    <location>
        <begin position="1"/>
        <end position="22"/>
    </location>
</feature>
<dbReference type="Proteomes" id="UP001314170">
    <property type="component" value="Unassembled WGS sequence"/>
</dbReference>
<evidence type="ECO:0000256" key="4">
    <source>
        <dbReference type="SAM" id="SignalP"/>
    </source>
</evidence>
<comment type="caution">
    <text evidence="5">The sequence shown here is derived from an EMBL/GenBank/DDBJ whole genome shotgun (WGS) entry which is preliminary data.</text>
</comment>
<dbReference type="AlphaFoldDB" id="A0AAV1SGH2"/>